<reference evidence="3" key="2">
    <citation type="submission" date="2015-01" db="EMBL/GenBank/DDBJ databases">
        <title>Evolutionary Origins and Diversification of the Mycorrhizal Mutualists.</title>
        <authorList>
            <consortium name="DOE Joint Genome Institute"/>
            <consortium name="Mycorrhizal Genomics Consortium"/>
            <person name="Kohler A."/>
            <person name="Kuo A."/>
            <person name="Nagy L.G."/>
            <person name="Floudas D."/>
            <person name="Copeland A."/>
            <person name="Barry K.W."/>
            <person name="Cichocki N."/>
            <person name="Veneault-Fourrey C."/>
            <person name="LaButti K."/>
            <person name="Lindquist E.A."/>
            <person name="Lipzen A."/>
            <person name="Lundell T."/>
            <person name="Morin E."/>
            <person name="Murat C."/>
            <person name="Riley R."/>
            <person name="Ohm R."/>
            <person name="Sun H."/>
            <person name="Tunlid A."/>
            <person name="Henrissat B."/>
            <person name="Grigoriev I.V."/>
            <person name="Hibbett D.S."/>
            <person name="Martin F."/>
        </authorList>
    </citation>
    <scope>NUCLEOTIDE SEQUENCE [LARGE SCALE GENOMIC DNA]</scope>
    <source>
        <strain evidence="3">Foug A</strain>
    </source>
</reference>
<dbReference type="Proteomes" id="UP000053989">
    <property type="component" value="Unassembled WGS sequence"/>
</dbReference>
<feature type="region of interest" description="Disordered" evidence="1">
    <location>
        <begin position="1"/>
        <end position="22"/>
    </location>
</feature>
<dbReference type="AlphaFoldDB" id="A0A0C3D1S2"/>
<name>A0A0C3D1S2_9AGAM</name>
<dbReference type="InParanoid" id="A0A0C3D1S2"/>
<gene>
    <name evidence="2" type="ORF">SCLCIDRAFT_145741</name>
</gene>
<proteinExistence type="predicted"/>
<sequence>MKGTHNPPNLKKSTTQVSNAGETSSLTVGSVYWECYPHLMDKLLSWLLSHPSDHTTLFYDQCATQEGTPPQEKPSGCHN</sequence>
<dbReference type="OrthoDB" id="2662732at2759"/>
<reference evidence="2 3" key="1">
    <citation type="submission" date="2014-04" db="EMBL/GenBank/DDBJ databases">
        <authorList>
            <consortium name="DOE Joint Genome Institute"/>
            <person name="Kuo A."/>
            <person name="Kohler A."/>
            <person name="Nagy L.G."/>
            <person name="Floudas D."/>
            <person name="Copeland A."/>
            <person name="Barry K.W."/>
            <person name="Cichocki N."/>
            <person name="Veneault-Fourrey C."/>
            <person name="LaButti K."/>
            <person name="Lindquist E.A."/>
            <person name="Lipzen A."/>
            <person name="Lundell T."/>
            <person name="Morin E."/>
            <person name="Murat C."/>
            <person name="Sun H."/>
            <person name="Tunlid A."/>
            <person name="Henrissat B."/>
            <person name="Grigoriev I.V."/>
            <person name="Hibbett D.S."/>
            <person name="Martin F."/>
            <person name="Nordberg H.P."/>
            <person name="Cantor M.N."/>
            <person name="Hua S.X."/>
        </authorList>
    </citation>
    <scope>NUCLEOTIDE SEQUENCE [LARGE SCALE GENOMIC DNA]</scope>
    <source>
        <strain evidence="2 3">Foug A</strain>
    </source>
</reference>
<dbReference type="EMBL" id="KN822489">
    <property type="protein sequence ID" value="KIM50354.1"/>
    <property type="molecule type" value="Genomic_DNA"/>
</dbReference>
<keyword evidence="3" id="KW-1185">Reference proteome</keyword>
<dbReference type="HOGENOM" id="CLU_2607417_0_0_1"/>
<organism evidence="2 3">
    <name type="scientific">Scleroderma citrinum Foug A</name>
    <dbReference type="NCBI Taxonomy" id="1036808"/>
    <lineage>
        <taxon>Eukaryota</taxon>
        <taxon>Fungi</taxon>
        <taxon>Dikarya</taxon>
        <taxon>Basidiomycota</taxon>
        <taxon>Agaricomycotina</taxon>
        <taxon>Agaricomycetes</taxon>
        <taxon>Agaricomycetidae</taxon>
        <taxon>Boletales</taxon>
        <taxon>Sclerodermatineae</taxon>
        <taxon>Sclerodermataceae</taxon>
        <taxon>Scleroderma</taxon>
    </lineage>
</organism>
<feature type="compositionally biased region" description="Polar residues" evidence="1">
    <location>
        <begin position="11"/>
        <end position="22"/>
    </location>
</feature>
<evidence type="ECO:0000313" key="2">
    <source>
        <dbReference type="EMBL" id="KIM50354.1"/>
    </source>
</evidence>
<accession>A0A0C3D1S2</accession>
<evidence type="ECO:0000256" key="1">
    <source>
        <dbReference type="SAM" id="MobiDB-lite"/>
    </source>
</evidence>
<evidence type="ECO:0000313" key="3">
    <source>
        <dbReference type="Proteomes" id="UP000053989"/>
    </source>
</evidence>
<protein>
    <submittedName>
        <fullName evidence="2">Uncharacterized protein</fullName>
    </submittedName>
</protein>